<dbReference type="PRINTS" id="PR00038">
    <property type="entry name" value="HTHLUXR"/>
</dbReference>
<dbReference type="PROSITE" id="PS50043">
    <property type="entry name" value="HTH_LUXR_2"/>
    <property type="match status" value="1"/>
</dbReference>
<name>A0ABU0SJK8_9ACTN</name>
<dbReference type="Proteomes" id="UP001230328">
    <property type="component" value="Unassembled WGS sequence"/>
</dbReference>
<dbReference type="PROSITE" id="PS00622">
    <property type="entry name" value="HTH_LUXR_1"/>
    <property type="match status" value="1"/>
</dbReference>
<proteinExistence type="predicted"/>
<evidence type="ECO:0000259" key="3">
    <source>
        <dbReference type="PROSITE" id="PS50043"/>
    </source>
</evidence>
<dbReference type="Gene3D" id="3.40.50.300">
    <property type="entry name" value="P-loop containing nucleotide triphosphate hydrolases"/>
    <property type="match status" value="1"/>
</dbReference>
<dbReference type="CDD" id="cd06170">
    <property type="entry name" value="LuxR_C_like"/>
    <property type="match status" value="1"/>
</dbReference>
<dbReference type="InterPro" id="IPR041664">
    <property type="entry name" value="AAA_16"/>
</dbReference>
<comment type="caution">
    <text evidence="4">The sequence shown here is derived from an EMBL/GenBank/DDBJ whole genome shotgun (WGS) entry which is preliminary data.</text>
</comment>
<dbReference type="InterPro" id="IPR000792">
    <property type="entry name" value="Tscrpt_reg_LuxR_C"/>
</dbReference>
<keyword evidence="2 4" id="KW-0067">ATP-binding</keyword>
<dbReference type="PANTHER" id="PTHR16305:SF28">
    <property type="entry name" value="GUANYLATE CYCLASE DOMAIN-CONTAINING PROTEIN"/>
    <property type="match status" value="1"/>
</dbReference>
<dbReference type="Gene3D" id="1.25.40.10">
    <property type="entry name" value="Tetratricopeptide repeat domain"/>
    <property type="match status" value="1"/>
</dbReference>
<feature type="domain" description="HTH luxR-type" evidence="3">
    <location>
        <begin position="824"/>
        <end position="889"/>
    </location>
</feature>
<dbReference type="SUPFAM" id="SSF46894">
    <property type="entry name" value="C-terminal effector domain of the bipartite response regulators"/>
    <property type="match status" value="1"/>
</dbReference>
<organism evidence="4 5">
    <name type="scientific">Streptomyces umbrinus</name>
    <dbReference type="NCBI Taxonomy" id="67370"/>
    <lineage>
        <taxon>Bacteria</taxon>
        <taxon>Bacillati</taxon>
        <taxon>Actinomycetota</taxon>
        <taxon>Actinomycetes</taxon>
        <taxon>Kitasatosporales</taxon>
        <taxon>Streptomycetaceae</taxon>
        <taxon>Streptomyces</taxon>
        <taxon>Streptomyces phaeochromogenes group</taxon>
    </lineage>
</organism>
<dbReference type="SUPFAM" id="SSF52540">
    <property type="entry name" value="P-loop containing nucleoside triphosphate hydrolases"/>
    <property type="match status" value="1"/>
</dbReference>
<dbReference type="PANTHER" id="PTHR16305">
    <property type="entry name" value="TESTICULAR SOLUBLE ADENYLYL CYCLASE"/>
    <property type="match status" value="1"/>
</dbReference>
<sequence length="896" mass="96735">MRHKLGIQNVLHNHRSFAGAVCPHTCQNHSVDWGILERDDELDRLAVAARDAADGAGSVALVFGEAGIGKSSLVKAMPAVLPEKARVLVGECDDLATRRPLGPFRDLVGSVGAELARALTAGGDRPRVYDALRAELTAAPHPAVLVVEDVHWADEASLDALRFLVHRVERLPALLVLTYRDDELDRRHPLHHLLGQVSRAERVHRLPLSRLSAGAVRQLSAVSRLDPAEVYEVTSGNPFFVAEVVAAGGTGGVPPTVVDAVLARLRGLDDRTRDALEQLAVVPSAVERPLVDALFTDGVAELAAAEQRGLLTVTPERAGFRHELIRRAVADSLPAARRIELNRHVLAALVAKSGSDPARVVHHAAEAGDQEAIARYGPDAARDASGAGAHREAAAHLRLVLRQRDRFEAAELADLLERFAVESYTIADSAAAVDAERDAVALRRFLGDTRALGADLRWLSRIHWWAGNADEAQSAAREAIAVLEEAGDDRLLGLALSNTSQLHMLSERTTLAIDFGERAIALARRTGDDAILAHALNNVGSARWRDGDPLGRAQLEESLKVALAAGEVEHACRSYANLIWTLLQRLEFTEADRFLAPGMALADRAEHVGFLSYLHVAMGLRRFAAAAWDDAERHAEIGAHDFVPARCPALTVLARVRVRRGRDGGEELLDEAWEIAVRTRELQRTGPVAVARAEAAWLRGDHAAVVAVAGEVFEEARRLSAMPHVAELGYWLAKAGSPVPADSWDHPYALQTAGRWREAAEAWRAAGCPYEDAAALAESPDPDDKLTALAGLDALGAEPLARLVRGELRQLGVRHIPRGPLAATRDNPAGLTERQLQVVRLLAQGLTNPEIAERLVVSVRTVDNHVSAVLDKLGARSRRQATARATELGLVPGRET</sequence>
<accession>A0ABU0SJK8</accession>
<dbReference type="Pfam" id="PF00196">
    <property type="entry name" value="GerE"/>
    <property type="match status" value="1"/>
</dbReference>
<dbReference type="GO" id="GO:0003677">
    <property type="term" value="F:DNA binding"/>
    <property type="evidence" value="ECO:0007669"/>
    <property type="project" value="UniProtKB-KW"/>
</dbReference>
<dbReference type="GO" id="GO:0005524">
    <property type="term" value="F:ATP binding"/>
    <property type="evidence" value="ECO:0007669"/>
    <property type="project" value="UniProtKB-KW"/>
</dbReference>
<dbReference type="EMBL" id="JAUSZI010000002">
    <property type="protein sequence ID" value="MDQ1023760.1"/>
    <property type="molecule type" value="Genomic_DNA"/>
</dbReference>
<keyword evidence="5" id="KW-1185">Reference proteome</keyword>
<evidence type="ECO:0000313" key="5">
    <source>
        <dbReference type="Proteomes" id="UP001230328"/>
    </source>
</evidence>
<dbReference type="Gene3D" id="1.10.10.10">
    <property type="entry name" value="Winged helix-like DNA-binding domain superfamily/Winged helix DNA-binding domain"/>
    <property type="match status" value="1"/>
</dbReference>
<dbReference type="InterPro" id="IPR011990">
    <property type="entry name" value="TPR-like_helical_dom_sf"/>
</dbReference>
<keyword evidence="4" id="KW-0238">DNA-binding</keyword>
<dbReference type="InterPro" id="IPR036388">
    <property type="entry name" value="WH-like_DNA-bd_sf"/>
</dbReference>
<reference evidence="4 5" key="1">
    <citation type="submission" date="2023-07" db="EMBL/GenBank/DDBJ databases">
        <title>Comparative genomics of wheat-associated soil bacteria to identify genetic determinants of phenazine resistance.</title>
        <authorList>
            <person name="Mouncey N."/>
        </authorList>
    </citation>
    <scope>NUCLEOTIDE SEQUENCE [LARGE SCALE GENOMIC DNA]</scope>
    <source>
        <strain evidence="4 5">V2I4</strain>
    </source>
</reference>
<dbReference type="SUPFAM" id="SSF48452">
    <property type="entry name" value="TPR-like"/>
    <property type="match status" value="1"/>
</dbReference>
<gene>
    <name evidence="4" type="ORF">QF035_001342</name>
</gene>
<keyword evidence="1" id="KW-0547">Nucleotide-binding</keyword>
<dbReference type="SMART" id="SM00421">
    <property type="entry name" value="HTH_LUXR"/>
    <property type="match status" value="1"/>
</dbReference>
<protein>
    <submittedName>
        <fullName evidence="4">DNA-binding CsgD family transcriptional regulator/energy-coupling factor transporter ATP-binding protein EcfA2</fullName>
    </submittedName>
</protein>
<dbReference type="InterPro" id="IPR016032">
    <property type="entry name" value="Sig_transdc_resp-reg_C-effctor"/>
</dbReference>
<evidence type="ECO:0000256" key="1">
    <source>
        <dbReference type="ARBA" id="ARBA00022741"/>
    </source>
</evidence>
<dbReference type="InterPro" id="IPR027417">
    <property type="entry name" value="P-loop_NTPase"/>
</dbReference>
<evidence type="ECO:0000256" key="2">
    <source>
        <dbReference type="ARBA" id="ARBA00022840"/>
    </source>
</evidence>
<dbReference type="Pfam" id="PF13191">
    <property type="entry name" value="AAA_16"/>
    <property type="match status" value="1"/>
</dbReference>
<evidence type="ECO:0000313" key="4">
    <source>
        <dbReference type="EMBL" id="MDQ1023760.1"/>
    </source>
</evidence>